<evidence type="ECO:0000256" key="13">
    <source>
        <dbReference type="PROSITE-ProRule" id="PRU00175"/>
    </source>
</evidence>
<evidence type="ECO:0000256" key="7">
    <source>
        <dbReference type="ARBA" id="ARBA00022723"/>
    </source>
</evidence>
<dbReference type="PROSITE" id="PS50089">
    <property type="entry name" value="ZF_RING_2"/>
    <property type="match status" value="1"/>
</dbReference>
<dbReference type="PANTHER" id="PTHR45977:SF28">
    <property type="entry name" value="OS02G0674700 PROTEIN"/>
    <property type="match status" value="1"/>
</dbReference>
<proteinExistence type="predicted"/>
<evidence type="ECO:0000256" key="4">
    <source>
        <dbReference type="ARBA" id="ARBA00012483"/>
    </source>
</evidence>
<evidence type="ECO:0000256" key="10">
    <source>
        <dbReference type="ARBA" id="ARBA00022833"/>
    </source>
</evidence>
<comment type="catalytic activity">
    <reaction evidence="1">
        <text>S-ubiquitinyl-[E2 ubiquitin-conjugating enzyme]-L-cysteine + [acceptor protein]-L-lysine = [E2 ubiquitin-conjugating enzyme]-L-cysteine + N(6)-ubiquitinyl-[acceptor protein]-L-lysine.</text>
        <dbReference type="EC" id="2.3.2.27"/>
    </reaction>
</comment>
<dbReference type="Proteomes" id="UP001632038">
    <property type="component" value="Unassembled WGS sequence"/>
</dbReference>
<dbReference type="EC" id="2.3.2.27" evidence="4"/>
<dbReference type="EMBL" id="JAVIJP010000048">
    <property type="protein sequence ID" value="KAL3625685.1"/>
    <property type="molecule type" value="Genomic_DNA"/>
</dbReference>
<comment type="caution">
    <text evidence="16">The sequence shown here is derived from an EMBL/GenBank/DDBJ whole genome shotgun (WGS) entry which is preliminary data.</text>
</comment>
<name>A0ABD3C795_9LAMI</name>
<dbReference type="AlphaFoldDB" id="A0ABD3C795"/>
<dbReference type="InterPro" id="IPR001841">
    <property type="entry name" value="Znf_RING"/>
</dbReference>
<sequence>MIVGKHLESANTVFSFIWWIIGFYWVSACGQSLTSESPQLYWLCIAFMAYNVFFAVTWIALPFVVGLAFFCCFAILYAVADQEGVTKEDIEKLPRYNFRKIGDLEKQNSEIQGSFGGTMTKCDTESPSEHALPLEDAECCICLSAYDDGAELRELPCGHHFHSACIDKWLYLNATCPLCKFNILKNGNQTGSEEV</sequence>
<dbReference type="PROSITE" id="PS51257">
    <property type="entry name" value="PROKAR_LIPOPROTEIN"/>
    <property type="match status" value="1"/>
</dbReference>
<evidence type="ECO:0000256" key="12">
    <source>
        <dbReference type="ARBA" id="ARBA00023136"/>
    </source>
</evidence>
<reference evidence="17" key="1">
    <citation type="journal article" date="2024" name="IScience">
        <title>Strigolactones Initiate the Formation of Haustorium-like Structures in Castilleja.</title>
        <authorList>
            <person name="Buerger M."/>
            <person name="Peterson D."/>
            <person name="Chory J."/>
        </authorList>
    </citation>
    <scope>NUCLEOTIDE SEQUENCE [LARGE SCALE GENOMIC DNA]</scope>
</reference>
<comment type="pathway">
    <text evidence="3">Protein modification; protein ubiquitination.</text>
</comment>
<accession>A0ABD3C795</accession>
<keyword evidence="6 14" id="KW-0812">Transmembrane</keyword>
<dbReference type="GO" id="GO:0016020">
    <property type="term" value="C:membrane"/>
    <property type="evidence" value="ECO:0007669"/>
    <property type="project" value="UniProtKB-SubCell"/>
</dbReference>
<comment type="subcellular location">
    <subcellularLocation>
        <location evidence="2">Membrane</location>
        <topology evidence="2">Multi-pass membrane protein</topology>
    </subcellularLocation>
</comment>
<evidence type="ECO:0000313" key="17">
    <source>
        <dbReference type="Proteomes" id="UP001632038"/>
    </source>
</evidence>
<dbReference type="FunFam" id="3.30.40.10:FF:000217">
    <property type="entry name" value="E3 ubiquitin-protein ligase At1g12760"/>
    <property type="match status" value="1"/>
</dbReference>
<dbReference type="Gene3D" id="3.30.40.10">
    <property type="entry name" value="Zinc/RING finger domain, C3HC4 (zinc finger)"/>
    <property type="match status" value="1"/>
</dbReference>
<dbReference type="Pfam" id="PF13639">
    <property type="entry name" value="zf-RING_2"/>
    <property type="match status" value="1"/>
</dbReference>
<dbReference type="GO" id="GO:0008270">
    <property type="term" value="F:zinc ion binding"/>
    <property type="evidence" value="ECO:0007669"/>
    <property type="project" value="UniProtKB-KW"/>
</dbReference>
<keyword evidence="8 13" id="KW-0863">Zinc-finger</keyword>
<evidence type="ECO:0000256" key="9">
    <source>
        <dbReference type="ARBA" id="ARBA00022786"/>
    </source>
</evidence>
<evidence type="ECO:0000259" key="15">
    <source>
        <dbReference type="PROSITE" id="PS50089"/>
    </source>
</evidence>
<keyword evidence="11 14" id="KW-1133">Transmembrane helix</keyword>
<evidence type="ECO:0000256" key="3">
    <source>
        <dbReference type="ARBA" id="ARBA00004906"/>
    </source>
</evidence>
<keyword evidence="7" id="KW-0479">Metal-binding</keyword>
<dbReference type="PANTHER" id="PTHR45977">
    <property type="entry name" value="TARGET OF ERK KINASE MPK-1"/>
    <property type="match status" value="1"/>
</dbReference>
<evidence type="ECO:0000256" key="5">
    <source>
        <dbReference type="ARBA" id="ARBA00022679"/>
    </source>
</evidence>
<feature type="domain" description="RING-type" evidence="15">
    <location>
        <begin position="139"/>
        <end position="180"/>
    </location>
</feature>
<evidence type="ECO:0000256" key="8">
    <source>
        <dbReference type="ARBA" id="ARBA00022771"/>
    </source>
</evidence>
<feature type="transmembrane region" description="Helical" evidence="14">
    <location>
        <begin position="12"/>
        <end position="33"/>
    </location>
</feature>
<evidence type="ECO:0000313" key="16">
    <source>
        <dbReference type="EMBL" id="KAL3625685.1"/>
    </source>
</evidence>
<evidence type="ECO:0000256" key="6">
    <source>
        <dbReference type="ARBA" id="ARBA00022692"/>
    </source>
</evidence>
<keyword evidence="10" id="KW-0862">Zinc</keyword>
<evidence type="ECO:0000256" key="14">
    <source>
        <dbReference type="SAM" id="Phobius"/>
    </source>
</evidence>
<organism evidence="16 17">
    <name type="scientific">Castilleja foliolosa</name>
    <dbReference type="NCBI Taxonomy" id="1961234"/>
    <lineage>
        <taxon>Eukaryota</taxon>
        <taxon>Viridiplantae</taxon>
        <taxon>Streptophyta</taxon>
        <taxon>Embryophyta</taxon>
        <taxon>Tracheophyta</taxon>
        <taxon>Spermatophyta</taxon>
        <taxon>Magnoliopsida</taxon>
        <taxon>eudicotyledons</taxon>
        <taxon>Gunneridae</taxon>
        <taxon>Pentapetalae</taxon>
        <taxon>asterids</taxon>
        <taxon>lamiids</taxon>
        <taxon>Lamiales</taxon>
        <taxon>Orobanchaceae</taxon>
        <taxon>Pedicularideae</taxon>
        <taxon>Castillejinae</taxon>
        <taxon>Castilleja</taxon>
    </lineage>
</organism>
<dbReference type="GO" id="GO:0061630">
    <property type="term" value="F:ubiquitin protein ligase activity"/>
    <property type="evidence" value="ECO:0007669"/>
    <property type="project" value="UniProtKB-EC"/>
</dbReference>
<keyword evidence="17" id="KW-1185">Reference proteome</keyword>
<keyword evidence="9" id="KW-0833">Ubl conjugation pathway</keyword>
<evidence type="ECO:0000256" key="11">
    <source>
        <dbReference type="ARBA" id="ARBA00022989"/>
    </source>
</evidence>
<dbReference type="SUPFAM" id="SSF57850">
    <property type="entry name" value="RING/U-box"/>
    <property type="match status" value="1"/>
</dbReference>
<dbReference type="SMART" id="SM00184">
    <property type="entry name" value="RING"/>
    <property type="match status" value="1"/>
</dbReference>
<keyword evidence="12 14" id="KW-0472">Membrane</keyword>
<feature type="transmembrane region" description="Helical" evidence="14">
    <location>
        <begin position="63"/>
        <end position="80"/>
    </location>
</feature>
<keyword evidence="5" id="KW-0808">Transferase</keyword>
<evidence type="ECO:0000256" key="1">
    <source>
        <dbReference type="ARBA" id="ARBA00000900"/>
    </source>
</evidence>
<evidence type="ECO:0000256" key="2">
    <source>
        <dbReference type="ARBA" id="ARBA00004141"/>
    </source>
</evidence>
<protein>
    <recommendedName>
        <fullName evidence="4">RING-type E3 ubiquitin transferase</fullName>
        <ecNumber evidence="4">2.3.2.27</ecNumber>
    </recommendedName>
</protein>
<dbReference type="InterPro" id="IPR013083">
    <property type="entry name" value="Znf_RING/FYVE/PHD"/>
</dbReference>
<gene>
    <name evidence="16" type="ORF">CASFOL_030214</name>
</gene>